<proteinExistence type="inferred from homology"/>
<evidence type="ECO:0000256" key="8">
    <source>
        <dbReference type="HAMAP-Rule" id="MF_01975"/>
    </source>
</evidence>
<keyword evidence="7 8" id="KW-0378">Hydrolase</keyword>
<dbReference type="InterPro" id="IPR050247">
    <property type="entry name" value="Met_Aminopeptidase_Type2"/>
</dbReference>
<feature type="binding site" evidence="8">
    <location>
        <position position="158"/>
    </location>
    <ligand>
        <name>a divalent metal cation</name>
        <dbReference type="ChEBI" id="CHEBI:60240"/>
        <label>2</label>
        <note>catalytic</note>
    </ligand>
</feature>
<dbReference type="InterPro" id="IPR036390">
    <property type="entry name" value="WH_DNA-bd_sf"/>
</dbReference>
<evidence type="ECO:0000256" key="3">
    <source>
        <dbReference type="ARBA" id="ARBA00001954"/>
    </source>
</evidence>
<reference evidence="14 15" key="1">
    <citation type="journal article" date="2016" name="ISME J.">
        <title>Chasing the elusive Euryarchaeota class WSA2: genomes reveal a uniquely fastidious methyl-reducing methanogen.</title>
        <authorList>
            <person name="Nobu M.K."/>
            <person name="Narihiro T."/>
            <person name="Kuroda K."/>
            <person name="Mei R."/>
            <person name="Liu W.T."/>
        </authorList>
    </citation>
    <scope>NUCLEOTIDE SEQUENCE [LARGE SCALE GENOMIC DNA]</scope>
    <source>
        <strain evidence="11">B03fssc0709_Meth_Bin005</strain>
        <strain evidence="12">B15fssc0709_Meth_Bin003</strain>
        <strain evidence="13">BMIXfssc0709_Meth_Bin006</strain>
    </source>
</reference>
<evidence type="ECO:0000259" key="10">
    <source>
        <dbReference type="Pfam" id="PF00557"/>
    </source>
</evidence>
<dbReference type="InterPro" id="IPR002468">
    <property type="entry name" value="Pept_M24A_MAP2"/>
</dbReference>
<feature type="binding site" evidence="8">
    <location>
        <position position="87"/>
    </location>
    <ligand>
        <name>a divalent metal cation</name>
        <dbReference type="ChEBI" id="CHEBI:60240"/>
        <label>1</label>
    </ligand>
</feature>
<dbReference type="NCBIfam" id="TIGR00501">
    <property type="entry name" value="met_pdase_II"/>
    <property type="match status" value="1"/>
</dbReference>
<dbReference type="GO" id="GO:0004239">
    <property type="term" value="F:initiator methionyl aminopeptidase activity"/>
    <property type="evidence" value="ECO:0007669"/>
    <property type="project" value="UniProtKB-UniRule"/>
</dbReference>
<dbReference type="AlphaFoldDB" id="A0A150ITQ2"/>
<comment type="similarity">
    <text evidence="8">Belongs to the peptidase M24A family. Methionine aminopeptidase archaeal type 2 subfamily.</text>
</comment>
<evidence type="ECO:0000256" key="2">
    <source>
        <dbReference type="ARBA" id="ARBA00001936"/>
    </source>
</evidence>
<evidence type="ECO:0000256" key="6">
    <source>
        <dbReference type="ARBA" id="ARBA00022723"/>
    </source>
</evidence>
<dbReference type="HAMAP" id="MF_01975">
    <property type="entry name" value="MetAP_2_arc"/>
    <property type="match status" value="1"/>
</dbReference>
<dbReference type="SUPFAM" id="SSF55920">
    <property type="entry name" value="Creatinase/aminopeptidase"/>
    <property type="match status" value="1"/>
</dbReference>
<dbReference type="GO" id="GO:0070006">
    <property type="term" value="F:metalloaminopeptidase activity"/>
    <property type="evidence" value="ECO:0007669"/>
    <property type="project" value="UniProtKB-UniRule"/>
</dbReference>
<comment type="function">
    <text evidence="8 9">Removes the N-terminal methionine from nascent proteins. The N-terminal methionine is often cleaved when the second residue in the primary sequence is small and uncharged (Met-Ala-, Cys, Gly, Pro, Ser, Thr, or Val).</text>
</comment>
<evidence type="ECO:0000313" key="11">
    <source>
        <dbReference type="EMBL" id="KYC45857.1"/>
    </source>
</evidence>
<dbReference type="Gene3D" id="3.90.230.10">
    <property type="entry name" value="Creatinase/methionine aminopeptidase superfamily"/>
    <property type="match status" value="1"/>
</dbReference>
<gene>
    <name evidence="8 12" type="primary">map</name>
    <name evidence="11" type="ORF">APG10_00473</name>
    <name evidence="12" type="ORF">APG11_00380</name>
    <name evidence="13" type="ORF">APG12_00570</name>
</gene>
<dbReference type="Gene3D" id="1.10.10.10">
    <property type="entry name" value="Winged helix-like DNA-binding domain superfamily/Winged helix DNA-binding domain"/>
    <property type="match status" value="1"/>
</dbReference>
<dbReference type="PATRIC" id="fig|1706437.3.peg.380"/>
<accession>A0A150ITQ2</accession>
<comment type="catalytic activity">
    <reaction evidence="1 8 9">
        <text>Release of N-terminal amino acids, preferentially methionine, from peptides and arylamides.</text>
        <dbReference type="EC" id="3.4.11.18"/>
    </reaction>
</comment>
<dbReference type="InterPro" id="IPR028595">
    <property type="entry name" value="MetAP_archaeal"/>
</dbReference>
<feature type="binding site" evidence="8">
    <location>
        <position position="98"/>
    </location>
    <ligand>
        <name>a divalent metal cation</name>
        <dbReference type="ChEBI" id="CHEBI:60240"/>
        <label>1</label>
    </ligand>
</feature>
<dbReference type="EMBL" id="LNGE01000009">
    <property type="protein sequence ID" value="KYC45857.1"/>
    <property type="molecule type" value="Genomic_DNA"/>
</dbReference>
<dbReference type="Pfam" id="PF00557">
    <property type="entry name" value="Peptidase_M24"/>
    <property type="match status" value="1"/>
</dbReference>
<dbReference type="InterPro" id="IPR001714">
    <property type="entry name" value="Pept_M24_MAP"/>
</dbReference>
<dbReference type="Proteomes" id="UP000091929">
    <property type="component" value="Unassembled WGS sequence"/>
</dbReference>
<dbReference type="GO" id="GO:0046872">
    <property type="term" value="F:metal ion binding"/>
    <property type="evidence" value="ECO:0007669"/>
    <property type="project" value="UniProtKB-UniRule"/>
</dbReference>
<evidence type="ECO:0000256" key="9">
    <source>
        <dbReference type="RuleBase" id="RU003653"/>
    </source>
</evidence>
<keyword evidence="6 8" id="KW-0479">Metal-binding</keyword>
<dbReference type="PANTHER" id="PTHR45777:SF2">
    <property type="entry name" value="METHIONINE AMINOPEPTIDASE 2"/>
    <property type="match status" value="1"/>
</dbReference>
<feature type="binding site" evidence="8">
    <location>
        <position position="284"/>
    </location>
    <ligand>
        <name>a divalent metal cation</name>
        <dbReference type="ChEBI" id="CHEBI:60240"/>
        <label>1</label>
    </ligand>
</feature>
<comment type="cofactor">
    <cofactor evidence="2">
        <name>Mn(2+)</name>
        <dbReference type="ChEBI" id="CHEBI:29035"/>
    </cofactor>
</comment>
<organism evidence="12 14">
    <name type="scientific">Candidatus Methanofastidiosum methylothiophilum</name>
    <dbReference type="NCBI Taxonomy" id="1705564"/>
    <lineage>
        <taxon>Archaea</taxon>
        <taxon>Methanobacteriati</taxon>
        <taxon>Methanobacteriota</taxon>
        <taxon>Stenosarchaea group</taxon>
        <taxon>Candidatus Methanofastidiosia</taxon>
        <taxon>Candidatus Methanofastidiosales</taxon>
        <taxon>Candidatus Methanofastidiosaceae</taxon>
        <taxon>Candidatus Methanofastidiosum</taxon>
    </lineage>
</organism>
<dbReference type="GO" id="GO:0005737">
    <property type="term" value="C:cytoplasm"/>
    <property type="evidence" value="ECO:0007669"/>
    <property type="project" value="TreeGrafter"/>
</dbReference>
<evidence type="ECO:0000313" key="14">
    <source>
        <dbReference type="Proteomes" id="UP000091929"/>
    </source>
</evidence>
<dbReference type="GO" id="GO:0006508">
    <property type="term" value="P:proteolysis"/>
    <property type="evidence" value="ECO:0007669"/>
    <property type="project" value="UniProtKB-KW"/>
</dbReference>
<dbReference type="PRINTS" id="PR00599">
    <property type="entry name" value="MAPEPTIDASE"/>
</dbReference>
<evidence type="ECO:0000256" key="1">
    <source>
        <dbReference type="ARBA" id="ARBA00000294"/>
    </source>
</evidence>
<feature type="binding site" evidence="8">
    <location>
        <position position="166"/>
    </location>
    <ligand>
        <name>substrate</name>
    </ligand>
</feature>
<protein>
    <recommendedName>
        <fullName evidence="8 9">Methionine aminopeptidase</fullName>
        <shortName evidence="8">MAP</shortName>
        <shortName evidence="8">MetAP</shortName>
        <ecNumber evidence="8 9">3.4.11.18</ecNumber>
    </recommendedName>
    <alternativeName>
        <fullName evidence="8">Peptidase M</fullName>
    </alternativeName>
</protein>
<feature type="binding site" evidence="8">
    <location>
        <position position="284"/>
    </location>
    <ligand>
        <name>a divalent metal cation</name>
        <dbReference type="ChEBI" id="CHEBI:60240"/>
        <label>2</label>
        <note>catalytic</note>
    </ligand>
</feature>
<dbReference type="EC" id="3.4.11.18" evidence="8 9"/>
<comment type="cofactor">
    <cofactor evidence="8">
        <name>Co(2+)</name>
        <dbReference type="ChEBI" id="CHEBI:48828"/>
    </cofactor>
    <cofactor evidence="8">
        <name>Zn(2+)</name>
        <dbReference type="ChEBI" id="CHEBI:29105"/>
    </cofactor>
    <cofactor evidence="8">
        <name>Mn(2+)</name>
        <dbReference type="ChEBI" id="CHEBI:29035"/>
    </cofactor>
    <cofactor evidence="8">
        <name>Fe(2+)</name>
        <dbReference type="ChEBI" id="CHEBI:29033"/>
    </cofactor>
    <text evidence="8">Binds 2 divalent metal cations per subunit. Has a high-affinity and a low affinity metal-binding site. The true nature of the physiological cofactor is under debate. The enzyme is active with cobalt, zinc, manganese or divalent iron ions. Most likely, methionine aminopeptidases function as mononuclear Fe(2+)-metalloproteases under physiological conditions, and the catalytically relevant metal-binding site has been assigned to the histidine-containing high-affinity site.</text>
</comment>
<dbReference type="Proteomes" id="UP000092401">
    <property type="component" value="Unassembled WGS sequence"/>
</dbReference>
<evidence type="ECO:0000256" key="7">
    <source>
        <dbReference type="ARBA" id="ARBA00022801"/>
    </source>
</evidence>
<accession>A0A150J100</accession>
<dbReference type="CDD" id="cd01088">
    <property type="entry name" value="MetAP2"/>
    <property type="match status" value="1"/>
</dbReference>
<keyword evidence="4 8" id="KW-0031">Aminopeptidase</keyword>
<evidence type="ECO:0000256" key="4">
    <source>
        <dbReference type="ARBA" id="ARBA00022438"/>
    </source>
</evidence>
<comment type="caution">
    <text evidence="12">The sequence shown here is derived from an EMBL/GenBank/DDBJ whole genome shotgun (WGS) entry which is preliminary data.</text>
</comment>
<evidence type="ECO:0000313" key="12">
    <source>
        <dbReference type="EMBL" id="KYC48367.1"/>
    </source>
</evidence>
<keyword evidence="5 8" id="KW-0645">Protease</keyword>
<dbReference type="EMBL" id="LNGF01000006">
    <property type="protein sequence ID" value="KYC48367.1"/>
    <property type="molecule type" value="Genomic_DNA"/>
</dbReference>
<comment type="subunit">
    <text evidence="8">Monomer.</text>
</comment>
<dbReference type="SUPFAM" id="SSF46785">
    <property type="entry name" value="Winged helix' DNA-binding domain"/>
    <property type="match status" value="1"/>
</dbReference>
<dbReference type="PATRIC" id="fig|1706438.3.peg.573"/>
<dbReference type="InterPro" id="IPR036005">
    <property type="entry name" value="Creatinase/aminopeptidase-like"/>
</dbReference>
<evidence type="ECO:0000313" key="15">
    <source>
        <dbReference type="Proteomes" id="UP000092401"/>
    </source>
</evidence>
<accession>A0A150ILP1</accession>
<feature type="binding site" evidence="8">
    <location>
        <position position="67"/>
    </location>
    <ligand>
        <name>substrate</name>
    </ligand>
</feature>
<feature type="binding site" evidence="8">
    <location>
        <position position="191"/>
    </location>
    <ligand>
        <name>a divalent metal cation</name>
        <dbReference type="ChEBI" id="CHEBI:60240"/>
        <label>2</label>
        <note>catalytic</note>
    </ligand>
</feature>
<feature type="domain" description="Peptidase M24" evidence="10">
    <location>
        <begin position="10"/>
        <end position="195"/>
    </location>
</feature>
<dbReference type="PATRIC" id="fig|1706436.3.peg.477"/>
<sequence>MQVDDNYFDGYRKAGNILKVVKEESRKLVVSGYKLVDLAEFIENKVIEMGGFPAFPCNISINSVAAHYTPNIDTDLVLKRGDYVKVDIGCHIEGCIADTAYTVKVDEKDDDLIKASEEALKNAIAAIEPGVKTNSIGKIIEETIKDFNFNPIKELCGHGLRPYILHSGITIPNYNSNIGSKLKEGDTIAIEPFASTKAGKLKTSEEVYIFKYLQDRPLRDPSSKKLLNVIKQNYKTLPFAERWLEKNHSGLKINFSLRNLIRANTIYPYNVLLESEGGMVSQAENSLIVTSSGCEVYT</sequence>
<comment type="cofactor">
    <cofactor evidence="3">
        <name>Fe(2+)</name>
        <dbReference type="ChEBI" id="CHEBI:29033"/>
    </cofactor>
</comment>
<dbReference type="PANTHER" id="PTHR45777">
    <property type="entry name" value="METHIONINE AMINOPEPTIDASE 2"/>
    <property type="match status" value="1"/>
</dbReference>
<dbReference type="EMBL" id="LNJC01000008">
    <property type="protein sequence ID" value="KYC50768.1"/>
    <property type="molecule type" value="Genomic_DNA"/>
</dbReference>
<evidence type="ECO:0000256" key="5">
    <source>
        <dbReference type="ARBA" id="ARBA00022670"/>
    </source>
</evidence>
<dbReference type="InterPro" id="IPR000994">
    <property type="entry name" value="Pept_M24"/>
</dbReference>
<name>A0A150ITQ2_9EURY</name>
<feature type="binding site" evidence="8">
    <location>
        <position position="98"/>
    </location>
    <ligand>
        <name>a divalent metal cation</name>
        <dbReference type="ChEBI" id="CHEBI:60240"/>
        <label>2</label>
        <note>catalytic</note>
    </ligand>
</feature>
<dbReference type="InterPro" id="IPR036388">
    <property type="entry name" value="WH-like_DNA-bd_sf"/>
</dbReference>
<evidence type="ECO:0000313" key="13">
    <source>
        <dbReference type="EMBL" id="KYC50768.1"/>
    </source>
</evidence>
<dbReference type="Proteomes" id="UP000092403">
    <property type="component" value="Unassembled WGS sequence"/>
</dbReference>